<dbReference type="GO" id="GO:0005829">
    <property type="term" value="C:cytosol"/>
    <property type="evidence" value="ECO:0007669"/>
    <property type="project" value="TreeGrafter"/>
</dbReference>
<dbReference type="HAMAP" id="MF_01930">
    <property type="entry name" value="PurN"/>
    <property type="match status" value="1"/>
</dbReference>
<dbReference type="InterPro" id="IPR004607">
    <property type="entry name" value="GART"/>
</dbReference>
<keyword evidence="2 4" id="KW-0808">Transferase</keyword>
<dbReference type="GO" id="GO:0004644">
    <property type="term" value="F:phosphoribosylglycinamide formyltransferase activity"/>
    <property type="evidence" value="ECO:0007669"/>
    <property type="project" value="UniProtKB-UniRule"/>
</dbReference>
<evidence type="ECO:0000259" key="5">
    <source>
        <dbReference type="Pfam" id="PF00551"/>
    </source>
</evidence>
<dbReference type="PANTHER" id="PTHR43369">
    <property type="entry name" value="PHOSPHORIBOSYLGLYCINAMIDE FORMYLTRANSFERASE"/>
    <property type="match status" value="1"/>
</dbReference>
<dbReference type="GO" id="GO:0006189">
    <property type="term" value="P:'de novo' IMP biosynthetic process"/>
    <property type="evidence" value="ECO:0007669"/>
    <property type="project" value="UniProtKB-UniRule"/>
</dbReference>
<dbReference type="PANTHER" id="PTHR43369:SF2">
    <property type="entry name" value="PHOSPHORIBOSYLGLYCINAMIDE FORMYLTRANSFERASE"/>
    <property type="match status" value="1"/>
</dbReference>
<gene>
    <name evidence="4 6" type="primary">purN</name>
    <name evidence="6" type="ORF">E5339_19125</name>
</gene>
<protein>
    <recommendedName>
        <fullName evidence="4">Phosphoribosylglycinamide formyltransferase</fullName>
        <ecNumber evidence="4">2.1.2.2</ecNumber>
    </recommendedName>
    <alternativeName>
        <fullName evidence="4">5'-phosphoribosylglycinamide transformylase</fullName>
    </alternativeName>
    <alternativeName>
        <fullName evidence="4">GAR transformylase</fullName>
        <shortName evidence="4">GART</shortName>
    </alternativeName>
</protein>
<evidence type="ECO:0000256" key="4">
    <source>
        <dbReference type="HAMAP-Rule" id="MF_01930"/>
    </source>
</evidence>
<evidence type="ECO:0000313" key="7">
    <source>
        <dbReference type="Proteomes" id="UP000310760"/>
    </source>
</evidence>
<feature type="domain" description="Formyl transferase N-terminal" evidence="5">
    <location>
        <begin position="2"/>
        <end position="181"/>
    </location>
</feature>
<accession>A0A4S2FG44</accession>
<dbReference type="RefSeq" id="WP_135952574.1">
    <property type="nucleotide sequence ID" value="NZ_CAJUNV010000027.1"/>
</dbReference>
<dbReference type="CDD" id="cd08645">
    <property type="entry name" value="FMT_core_GART"/>
    <property type="match status" value="1"/>
</dbReference>
<sequence>MKKIAILASGEGTNAERIIRYFLEKRTAEVALVITNKAQAGVLKRAERLSVPSLILTAQEFAGGKALEALHLYNIDFIVLAGFLLKVPDTILHDYPNKIVNIHPALLPKFGGKGMYGSHVHQAVIASNEKESGITIHYINEHYDEGNTIFQATCPVLPDDTPDTLAARVHQLEYKHFPRVIERAILGKSPSI</sequence>
<feature type="binding site" evidence="4">
    <location>
        <position position="65"/>
    </location>
    <ligand>
        <name>(6R)-10-formyltetrahydrofolate</name>
        <dbReference type="ChEBI" id="CHEBI:195366"/>
    </ligand>
</feature>
<feature type="active site" description="Proton donor" evidence="4">
    <location>
        <position position="103"/>
    </location>
</feature>
<dbReference type="UniPathway" id="UPA00074">
    <property type="reaction ID" value="UER00126"/>
</dbReference>
<comment type="caution">
    <text evidence="4">Lacks conserved residue(s) required for the propagation of feature annotation.</text>
</comment>
<dbReference type="Gene3D" id="3.40.50.170">
    <property type="entry name" value="Formyl transferase, N-terminal domain"/>
    <property type="match status" value="1"/>
</dbReference>
<comment type="catalytic activity">
    <reaction evidence="4">
        <text>N(1)-(5-phospho-beta-D-ribosyl)glycinamide + (6R)-10-formyltetrahydrofolate = N(2)-formyl-N(1)-(5-phospho-beta-D-ribosyl)glycinamide + (6S)-5,6,7,8-tetrahydrofolate + H(+)</text>
        <dbReference type="Rhea" id="RHEA:15053"/>
        <dbReference type="ChEBI" id="CHEBI:15378"/>
        <dbReference type="ChEBI" id="CHEBI:57453"/>
        <dbReference type="ChEBI" id="CHEBI:143788"/>
        <dbReference type="ChEBI" id="CHEBI:147286"/>
        <dbReference type="ChEBI" id="CHEBI:195366"/>
        <dbReference type="EC" id="2.1.2.2"/>
    </reaction>
</comment>
<dbReference type="InterPro" id="IPR036477">
    <property type="entry name" value="Formyl_transf_N_sf"/>
</dbReference>
<dbReference type="EC" id="2.1.2.2" evidence="4"/>
<evidence type="ECO:0000313" key="6">
    <source>
        <dbReference type="EMBL" id="TGY67743.1"/>
    </source>
</evidence>
<keyword evidence="3 4" id="KW-0658">Purine biosynthesis</keyword>
<evidence type="ECO:0000256" key="3">
    <source>
        <dbReference type="ARBA" id="ARBA00022755"/>
    </source>
</evidence>
<dbReference type="Proteomes" id="UP000310760">
    <property type="component" value="Unassembled WGS sequence"/>
</dbReference>
<dbReference type="Pfam" id="PF00551">
    <property type="entry name" value="Formyl_trans_N"/>
    <property type="match status" value="1"/>
</dbReference>
<dbReference type="AlphaFoldDB" id="A0A4S2FG44"/>
<comment type="similarity">
    <text evidence="4">Belongs to the GART family.</text>
</comment>
<reference evidence="6 7" key="1">
    <citation type="submission" date="2019-04" db="EMBL/GenBank/DDBJ databases">
        <title>Microbes associate with the intestines of laboratory mice.</title>
        <authorList>
            <person name="Navarre W."/>
            <person name="Wong E."/>
            <person name="Huang K."/>
            <person name="Tropini C."/>
            <person name="Ng K."/>
            <person name="Yu B."/>
        </authorList>
    </citation>
    <scope>NUCLEOTIDE SEQUENCE [LARGE SCALE GENOMIC DNA]</scope>
    <source>
        <strain evidence="6 7">NM22_B1</strain>
    </source>
</reference>
<dbReference type="EMBL" id="SRYJ01000054">
    <property type="protein sequence ID" value="TGY67743.1"/>
    <property type="molecule type" value="Genomic_DNA"/>
</dbReference>
<feature type="site" description="Raises pKa of active site His" evidence="4">
    <location>
        <position position="144"/>
    </location>
</feature>
<dbReference type="NCBIfam" id="TIGR00639">
    <property type="entry name" value="PurN"/>
    <property type="match status" value="1"/>
</dbReference>
<comment type="pathway">
    <text evidence="1 4">Purine metabolism; IMP biosynthesis via de novo pathway; N(2)-formyl-N(1)-(5-phospho-D-ribosyl)glycinamide from N(1)-(5-phospho-D-ribosyl)glycinamide (10-formyl THF route): step 1/1.</text>
</comment>
<evidence type="ECO:0000256" key="2">
    <source>
        <dbReference type="ARBA" id="ARBA00022679"/>
    </source>
</evidence>
<dbReference type="InterPro" id="IPR002376">
    <property type="entry name" value="Formyl_transf_N"/>
</dbReference>
<evidence type="ECO:0000256" key="1">
    <source>
        <dbReference type="ARBA" id="ARBA00005054"/>
    </source>
</evidence>
<comment type="caution">
    <text evidence="6">The sequence shown here is derived from an EMBL/GenBank/DDBJ whole genome shotgun (WGS) entry which is preliminary data.</text>
</comment>
<name>A0A4S2FG44_9BACT</name>
<feature type="binding site" evidence="4">
    <location>
        <position position="101"/>
    </location>
    <ligand>
        <name>(6R)-10-formyltetrahydrofolate</name>
        <dbReference type="ChEBI" id="CHEBI:195366"/>
    </ligand>
</feature>
<dbReference type="SUPFAM" id="SSF53328">
    <property type="entry name" value="Formyltransferase"/>
    <property type="match status" value="1"/>
</dbReference>
<feature type="binding site" evidence="4">
    <location>
        <begin position="12"/>
        <end position="14"/>
    </location>
    <ligand>
        <name>N(1)-(5-phospho-beta-D-ribosyl)glycinamide</name>
        <dbReference type="ChEBI" id="CHEBI:143788"/>
    </ligand>
</feature>
<comment type="function">
    <text evidence="4">Catalyzes the transfer of a formyl group from 10-formyltetrahydrofolate to 5-phospho-ribosyl-glycinamide (GAR), producing 5-phospho-ribosyl-N-formylglycinamide (FGAR) and tetrahydrofolate.</text>
</comment>
<organism evidence="6 7">
    <name type="scientific">Phocaeicola sartorii</name>
    <dbReference type="NCBI Taxonomy" id="671267"/>
    <lineage>
        <taxon>Bacteria</taxon>
        <taxon>Pseudomonadati</taxon>
        <taxon>Bacteroidota</taxon>
        <taxon>Bacteroidia</taxon>
        <taxon>Bacteroidales</taxon>
        <taxon>Bacteroidaceae</taxon>
        <taxon>Phocaeicola</taxon>
    </lineage>
</organism>
<proteinExistence type="inferred from homology"/>